<dbReference type="EMBL" id="CAADRA010006433">
    <property type="protein sequence ID" value="VFT95531.1"/>
    <property type="molecule type" value="Genomic_DNA"/>
</dbReference>
<dbReference type="Proteomes" id="UP000332933">
    <property type="component" value="Unassembled WGS sequence"/>
</dbReference>
<feature type="compositionally biased region" description="Polar residues" evidence="1">
    <location>
        <begin position="152"/>
        <end position="164"/>
    </location>
</feature>
<keyword evidence="4" id="KW-1185">Reference proteome</keyword>
<evidence type="ECO:0000313" key="2">
    <source>
        <dbReference type="EMBL" id="KAF0689778.1"/>
    </source>
</evidence>
<name>A0A485LCR2_9STRA</name>
<organism evidence="3 4">
    <name type="scientific">Aphanomyces stellatus</name>
    <dbReference type="NCBI Taxonomy" id="120398"/>
    <lineage>
        <taxon>Eukaryota</taxon>
        <taxon>Sar</taxon>
        <taxon>Stramenopiles</taxon>
        <taxon>Oomycota</taxon>
        <taxon>Saprolegniomycetes</taxon>
        <taxon>Saprolegniales</taxon>
        <taxon>Verrucalvaceae</taxon>
        <taxon>Aphanomyces</taxon>
    </lineage>
</organism>
<sequence length="234" mass="25223">MGNRAPAKDITYTDIGDKKIQAGASSTGGRVQVSGGRPSISNAPPPAAPTKSKRTLVPPRETAGQDHMDKAAAPPPTKETEDQLLRRYSSVSSTSRLRPDQPYDKPITYTLAEVDFKRIQQTIEAADDDGDDDLVHELEEVHETPSVDTDDQSTANNNRTTQSAGKYLLQHKRTSVSGTIVKPPISGLVGLQPGFLVVDTHDDTLLVPGRPTPDDHRFSATSSTTAGLPKAKYR</sequence>
<accession>A0A485LCR2</accession>
<feature type="region of interest" description="Disordered" evidence="1">
    <location>
        <begin position="123"/>
        <end position="169"/>
    </location>
</feature>
<feature type="region of interest" description="Disordered" evidence="1">
    <location>
        <begin position="1"/>
        <end position="104"/>
    </location>
</feature>
<evidence type="ECO:0000313" key="3">
    <source>
        <dbReference type="EMBL" id="VFT95531.1"/>
    </source>
</evidence>
<reference evidence="2" key="2">
    <citation type="submission" date="2019-06" db="EMBL/GenBank/DDBJ databases">
        <title>Genomics analysis of Aphanomyces spp. identifies a new class of oomycete effector associated with host adaptation.</title>
        <authorList>
            <person name="Gaulin E."/>
        </authorList>
    </citation>
    <scope>NUCLEOTIDE SEQUENCE</scope>
    <source>
        <strain evidence="2">CBS 578.67</strain>
    </source>
</reference>
<dbReference type="EMBL" id="VJMH01006412">
    <property type="protein sequence ID" value="KAF0689778.1"/>
    <property type="molecule type" value="Genomic_DNA"/>
</dbReference>
<feature type="compositionally biased region" description="Basic and acidic residues" evidence="1">
    <location>
        <begin position="133"/>
        <end position="145"/>
    </location>
</feature>
<protein>
    <submittedName>
        <fullName evidence="3">Aste57867_18797 protein</fullName>
    </submittedName>
</protein>
<evidence type="ECO:0000256" key="1">
    <source>
        <dbReference type="SAM" id="MobiDB-lite"/>
    </source>
</evidence>
<proteinExistence type="predicted"/>
<reference evidence="3 4" key="1">
    <citation type="submission" date="2019-03" db="EMBL/GenBank/DDBJ databases">
        <authorList>
            <person name="Gaulin E."/>
            <person name="Dumas B."/>
        </authorList>
    </citation>
    <scope>NUCLEOTIDE SEQUENCE [LARGE SCALE GENOMIC DNA]</scope>
    <source>
        <strain evidence="3">CBS 568.67</strain>
    </source>
</reference>
<evidence type="ECO:0000313" key="4">
    <source>
        <dbReference type="Proteomes" id="UP000332933"/>
    </source>
</evidence>
<dbReference type="AlphaFoldDB" id="A0A485LCR2"/>
<feature type="region of interest" description="Disordered" evidence="1">
    <location>
        <begin position="208"/>
        <end position="234"/>
    </location>
</feature>
<gene>
    <name evidence="3" type="primary">Aste57867_18797</name>
    <name evidence="2" type="ORF">As57867_018733</name>
    <name evidence="3" type="ORF">ASTE57867_18797</name>
</gene>